<protein>
    <recommendedName>
        <fullName evidence="4">F-box domain-containing protein</fullName>
    </recommendedName>
</protein>
<dbReference type="RefSeq" id="XP_018386012.1">
    <property type="nucleotide sequence ID" value="XM_018527607.1"/>
</dbReference>
<keyword evidence="1" id="KW-0732">Signal</keyword>
<dbReference type="KEGG" id="aalt:CC77DRAFT_1050014"/>
<name>A0A177DN59_ALTAL</name>
<dbReference type="STRING" id="5599.A0A177DN59"/>
<proteinExistence type="predicted"/>
<feature type="chain" id="PRO_5008059585" description="F-box domain-containing protein" evidence="1">
    <location>
        <begin position="17"/>
        <end position="456"/>
    </location>
</feature>
<dbReference type="GeneID" id="29113201"/>
<sequence length="456" mass="52727">MKLLSAIVSLAALTAAAPSPGFSKRQEALTGPIPSQETVACDDDPNRTYCFDEVVWGRGQDYQTTLHNYCQYQYADDALSCHGCMRQPFPTDNCAAAPGAWNSAFFCTGSKGPSKNAKMTAYIPYLPAEIHRIIAEYVHREDLPSYRLVNRQLCDMATEELFSTIVFHYSTASIDRLKRLGWNARLRGQVKNIFWDVNQWSVGNVRDFHEWEQYFTQITQLDRWRNANYDSSGYTQLSQNRREWEAYLDRVADERKARVDRDSLQVLERFYNLHSIHIVNGDLFLAHRGLQKVAEDCPNASFGPVVFRRGFETYSLRNMPGIETLLIPEEYCKSSLKELTLNTVHFKCFAPLTSSNLDNLSSLDITIFPRTFRDRYLDTQWVVLMIKGFRRFLASSTRLECLRIDLNHEKAEPNSYDVVLSIDQWTMAMNAANQSRDFMLHQRPFDTVHGREYCKR</sequence>
<dbReference type="Proteomes" id="UP000077248">
    <property type="component" value="Unassembled WGS sequence"/>
</dbReference>
<gene>
    <name evidence="2" type="ORF">CC77DRAFT_1050014</name>
</gene>
<evidence type="ECO:0000313" key="2">
    <source>
        <dbReference type="EMBL" id="OAG20591.1"/>
    </source>
</evidence>
<accession>A0A177DN59</accession>
<dbReference type="VEuPathDB" id="FungiDB:CC77DRAFT_1050014"/>
<evidence type="ECO:0000256" key="1">
    <source>
        <dbReference type="SAM" id="SignalP"/>
    </source>
</evidence>
<dbReference type="EMBL" id="KV441478">
    <property type="protein sequence ID" value="OAG20591.1"/>
    <property type="molecule type" value="Genomic_DNA"/>
</dbReference>
<organism evidence="2 3">
    <name type="scientific">Alternaria alternata</name>
    <name type="common">Alternaria rot fungus</name>
    <name type="synonym">Torula alternata</name>
    <dbReference type="NCBI Taxonomy" id="5599"/>
    <lineage>
        <taxon>Eukaryota</taxon>
        <taxon>Fungi</taxon>
        <taxon>Dikarya</taxon>
        <taxon>Ascomycota</taxon>
        <taxon>Pezizomycotina</taxon>
        <taxon>Dothideomycetes</taxon>
        <taxon>Pleosporomycetidae</taxon>
        <taxon>Pleosporales</taxon>
        <taxon>Pleosporineae</taxon>
        <taxon>Pleosporaceae</taxon>
        <taxon>Alternaria</taxon>
        <taxon>Alternaria sect. Alternaria</taxon>
        <taxon>Alternaria alternata complex</taxon>
    </lineage>
</organism>
<reference evidence="2 3" key="1">
    <citation type="submission" date="2016-05" db="EMBL/GenBank/DDBJ databases">
        <title>Comparative analysis of secretome profiles of manganese(II)-oxidizing ascomycete fungi.</title>
        <authorList>
            <consortium name="DOE Joint Genome Institute"/>
            <person name="Zeiner C.A."/>
            <person name="Purvine S.O."/>
            <person name="Zink E.M."/>
            <person name="Wu S."/>
            <person name="Pasa-Tolic L."/>
            <person name="Chaput D.L."/>
            <person name="Haridas S."/>
            <person name="Grigoriev I.V."/>
            <person name="Santelli C.M."/>
            <person name="Hansel C.M."/>
        </authorList>
    </citation>
    <scope>NUCLEOTIDE SEQUENCE [LARGE SCALE GENOMIC DNA]</scope>
    <source>
        <strain evidence="2 3">SRC1lrK2f</strain>
    </source>
</reference>
<evidence type="ECO:0008006" key="4">
    <source>
        <dbReference type="Google" id="ProtNLM"/>
    </source>
</evidence>
<evidence type="ECO:0000313" key="3">
    <source>
        <dbReference type="Proteomes" id="UP000077248"/>
    </source>
</evidence>
<dbReference type="AlphaFoldDB" id="A0A177DN59"/>
<keyword evidence="3" id="KW-1185">Reference proteome</keyword>
<feature type="signal peptide" evidence="1">
    <location>
        <begin position="1"/>
        <end position="16"/>
    </location>
</feature>